<dbReference type="Proteomes" id="UP000282656">
    <property type="component" value="Unassembled WGS sequence"/>
</dbReference>
<dbReference type="OrthoDB" id="5515842at2"/>
<feature type="transmembrane region" description="Helical" evidence="1">
    <location>
        <begin position="108"/>
        <end position="125"/>
    </location>
</feature>
<keyword evidence="1" id="KW-0472">Membrane</keyword>
<comment type="caution">
    <text evidence="2">The sequence shown here is derived from an EMBL/GenBank/DDBJ whole genome shotgun (WGS) entry which is preliminary data.</text>
</comment>
<proteinExistence type="predicted"/>
<accession>A0A3A8QUN5</accession>
<protein>
    <recommendedName>
        <fullName evidence="4">Glycosyltransferase RgtA/B/C/D-like domain-containing protein</fullName>
    </recommendedName>
</protein>
<evidence type="ECO:0000313" key="3">
    <source>
        <dbReference type="Proteomes" id="UP000282656"/>
    </source>
</evidence>
<keyword evidence="1" id="KW-0812">Transmembrane</keyword>
<dbReference type="EMBL" id="RAWM01000008">
    <property type="protein sequence ID" value="RKH72469.1"/>
    <property type="molecule type" value="Genomic_DNA"/>
</dbReference>
<reference evidence="3" key="1">
    <citation type="submission" date="2018-09" db="EMBL/GenBank/DDBJ databases">
        <authorList>
            <person name="Livingstone P.G."/>
            <person name="Whitworth D.E."/>
        </authorList>
    </citation>
    <scope>NUCLEOTIDE SEQUENCE [LARGE SCALE GENOMIC DNA]</scope>
    <source>
        <strain evidence="3">AB047A</strain>
    </source>
</reference>
<name>A0A3A8QUN5_9BACT</name>
<evidence type="ECO:0008006" key="4">
    <source>
        <dbReference type="Google" id="ProtNLM"/>
    </source>
</evidence>
<feature type="transmembrane region" description="Helical" evidence="1">
    <location>
        <begin position="137"/>
        <end position="156"/>
    </location>
</feature>
<dbReference type="AlphaFoldDB" id="A0A3A8QUN5"/>
<feature type="transmembrane region" description="Helical" evidence="1">
    <location>
        <begin position="366"/>
        <end position="386"/>
    </location>
</feature>
<organism evidence="2 3">
    <name type="scientific">Corallococcus interemptor</name>
    <dbReference type="NCBI Taxonomy" id="2316720"/>
    <lineage>
        <taxon>Bacteria</taxon>
        <taxon>Pseudomonadati</taxon>
        <taxon>Myxococcota</taxon>
        <taxon>Myxococcia</taxon>
        <taxon>Myxococcales</taxon>
        <taxon>Cystobacterineae</taxon>
        <taxon>Myxococcaceae</taxon>
        <taxon>Corallococcus</taxon>
    </lineage>
</organism>
<feature type="transmembrane region" description="Helical" evidence="1">
    <location>
        <begin position="338"/>
        <end position="360"/>
    </location>
</feature>
<evidence type="ECO:0000256" key="1">
    <source>
        <dbReference type="SAM" id="Phobius"/>
    </source>
</evidence>
<feature type="transmembrane region" description="Helical" evidence="1">
    <location>
        <begin position="168"/>
        <end position="195"/>
    </location>
</feature>
<sequence>MKRGPAEVLALLGWALSLALALVLLRPGMESGPSYSSDTAIPLLMARAARVDLFHAYYLGQDRFGAWPFLLARLVGGRNWSPGGLQTALIIVSWSAAFPLARLVRASGAAAGMLVAVPLALAGPAEVRTHVLDGAQPYGWQFAMLAWTWLGLRRLLEARSRPSRWGWGVAAAVTAALACWVSTSSLPVLAVIWGVELPRAWLRGLEGWRPWVMAAVPITVGGVFERQLRRLYHRFANRTYGQEYRTSVGLDRGHLWDNAGRVLGSLWSGPLPLGGLLLVGFLLAGRWLVRHARRGRAAWAELPDPAWMAIACGISALGQLALLVTVAHVRNNDFAARYFALAHLLLLVGLGALLLHQLAAWLPPRVSRIAGALGVAAAGVALVWAWTHPSRPREDHARALEAARTLARVAPGTLLMGGYWDVFHLAALQPLETQAMPLPDPRHYQRSPFNLVEVGRARALVWVRSDGDREPEEPQQRELHAVRFLRETEPLARVPGYTFWRYVRAPAAR</sequence>
<feature type="transmembrane region" description="Helical" evidence="1">
    <location>
        <begin position="83"/>
        <end position="101"/>
    </location>
</feature>
<evidence type="ECO:0000313" key="2">
    <source>
        <dbReference type="EMBL" id="RKH72469.1"/>
    </source>
</evidence>
<gene>
    <name evidence="2" type="ORF">D7X96_05150</name>
</gene>
<feature type="transmembrane region" description="Helical" evidence="1">
    <location>
        <begin position="262"/>
        <end position="285"/>
    </location>
</feature>
<keyword evidence="1" id="KW-1133">Transmembrane helix</keyword>
<feature type="transmembrane region" description="Helical" evidence="1">
    <location>
        <begin position="207"/>
        <end position="224"/>
    </location>
</feature>
<dbReference type="RefSeq" id="WP_121769133.1">
    <property type="nucleotide sequence ID" value="NZ_RAWM01000008.1"/>
</dbReference>
<feature type="transmembrane region" description="Helical" evidence="1">
    <location>
        <begin position="305"/>
        <end position="326"/>
    </location>
</feature>
<keyword evidence="3" id="KW-1185">Reference proteome</keyword>